<dbReference type="CDD" id="cd02603">
    <property type="entry name" value="HAD_sEH-N_like"/>
    <property type="match status" value="1"/>
</dbReference>
<dbReference type="NCBIfam" id="TIGR01509">
    <property type="entry name" value="HAD-SF-IA-v3"/>
    <property type="match status" value="1"/>
</dbReference>
<dbReference type="SFLD" id="SFLDG01129">
    <property type="entry name" value="C1.5:_HAD__Beta-PGM__Phosphata"/>
    <property type="match status" value="1"/>
</dbReference>
<dbReference type="Proteomes" id="UP000709351">
    <property type="component" value="Unassembled WGS sequence"/>
</dbReference>
<dbReference type="InterPro" id="IPR036412">
    <property type="entry name" value="HAD-like_sf"/>
</dbReference>
<dbReference type="InterPro" id="IPR023198">
    <property type="entry name" value="PGP-like_dom2"/>
</dbReference>
<name>A0A930GYJ8_9FIRM</name>
<dbReference type="PANTHER" id="PTHR43611:SF3">
    <property type="entry name" value="FLAVIN MONONUCLEOTIDE HYDROLASE 1, CHLOROPLATIC"/>
    <property type="match status" value="1"/>
</dbReference>
<evidence type="ECO:0000313" key="1">
    <source>
        <dbReference type="EMBL" id="MBF1284580.1"/>
    </source>
</evidence>
<sequence length="207" mass="23963">MISYKNILFDMGNVLISYNPEWVIRHYTEDEELIREVKNIVFNSQEWFLLDAGLIEEEKAERNWMERLSSDKARELAHLSFQNWHLYNMKVIPGTAEIIRALKENGKEIYLLSNASMRLLSIYKEVIPAVECFSGIFYSAAHKCVKPQDIIYKRFLKEYSLNPSDCFFIDDLEDNIMAAKEAGINGAVMSTKTAKEMAEILEMNTGV</sequence>
<proteinExistence type="predicted"/>
<reference evidence="1" key="1">
    <citation type="submission" date="2020-04" db="EMBL/GenBank/DDBJ databases">
        <title>Deep metagenomics examines the oral microbiome during advanced dental caries in children, revealing novel taxa and co-occurrences with host molecules.</title>
        <authorList>
            <person name="Baker J.L."/>
            <person name="Morton J.T."/>
            <person name="Dinis M."/>
            <person name="Alvarez R."/>
            <person name="Tran N.C."/>
            <person name="Knight R."/>
            <person name="Edlund A."/>
        </authorList>
    </citation>
    <scope>NUCLEOTIDE SEQUENCE</scope>
    <source>
        <strain evidence="1">JCVI_24_bin.2</strain>
    </source>
</reference>
<dbReference type="AlphaFoldDB" id="A0A930GYJ8"/>
<evidence type="ECO:0000313" key="2">
    <source>
        <dbReference type="Proteomes" id="UP000709351"/>
    </source>
</evidence>
<dbReference type="Gene3D" id="3.40.50.1000">
    <property type="entry name" value="HAD superfamily/HAD-like"/>
    <property type="match status" value="1"/>
</dbReference>
<dbReference type="PANTHER" id="PTHR43611">
    <property type="entry name" value="ALPHA-D-GLUCOSE 1-PHOSPHATE PHOSPHATASE"/>
    <property type="match status" value="1"/>
</dbReference>
<accession>A0A930GYJ8</accession>
<protein>
    <submittedName>
        <fullName evidence="1">HAD family phosphatase</fullName>
    </submittedName>
</protein>
<dbReference type="SUPFAM" id="SSF56784">
    <property type="entry name" value="HAD-like"/>
    <property type="match status" value="1"/>
</dbReference>
<dbReference type="SFLD" id="SFLDS00003">
    <property type="entry name" value="Haloacid_Dehalogenase"/>
    <property type="match status" value="1"/>
</dbReference>
<organism evidence="1 2">
    <name type="scientific">Oribacterium parvum</name>
    <dbReference type="NCBI Taxonomy" id="1501329"/>
    <lineage>
        <taxon>Bacteria</taxon>
        <taxon>Bacillati</taxon>
        <taxon>Bacillota</taxon>
        <taxon>Clostridia</taxon>
        <taxon>Lachnospirales</taxon>
        <taxon>Lachnospiraceae</taxon>
        <taxon>Oribacterium</taxon>
    </lineage>
</organism>
<gene>
    <name evidence="1" type="ORF">HXM93_08660</name>
</gene>
<dbReference type="InterPro" id="IPR023214">
    <property type="entry name" value="HAD_sf"/>
</dbReference>
<dbReference type="InterPro" id="IPR006439">
    <property type="entry name" value="HAD-SF_hydro_IA"/>
</dbReference>
<dbReference type="Gene3D" id="1.10.150.240">
    <property type="entry name" value="Putative phosphatase, domain 2"/>
    <property type="match status" value="1"/>
</dbReference>
<comment type="caution">
    <text evidence="1">The sequence shown here is derived from an EMBL/GenBank/DDBJ whole genome shotgun (WGS) entry which is preliminary data.</text>
</comment>
<dbReference type="EMBL" id="JABZRD010000592">
    <property type="protein sequence ID" value="MBF1284580.1"/>
    <property type="molecule type" value="Genomic_DNA"/>
</dbReference>
<dbReference type="Pfam" id="PF00702">
    <property type="entry name" value="Hydrolase"/>
    <property type="match status" value="1"/>
</dbReference>